<name>A0AAD9YIE5_COLKA</name>
<dbReference type="EMBL" id="VYYT01000129">
    <property type="protein sequence ID" value="KAK2765740.1"/>
    <property type="molecule type" value="Genomic_DNA"/>
</dbReference>
<dbReference type="Proteomes" id="UP001281614">
    <property type="component" value="Unassembled WGS sequence"/>
</dbReference>
<organism evidence="1 2">
    <name type="scientific">Colletotrichum kahawae</name>
    <name type="common">Coffee berry disease fungus</name>
    <dbReference type="NCBI Taxonomy" id="34407"/>
    <lineage>
        <taxon>Eukaryota</taxon>
        <taxon>Fungi</taxon>
        <taxon>Dikarya</taxon>
        <taxon>Ascomycota</taxon>
        <taxon>Pezizomycotina</taxon>
        <taxon>Sordariomycetes</taxon>
        <taxon>Hypocreomycetidae</taxon>
        <taxon>Glomerellales</taxon>
        <taxon>Glomerellaceae</taxon>
        <taxon>Colletotrichum</taxon>
        <taxon>Colletotrichum gloeosporioides species complex</taxon>
    </lineage>
</organism>
<accession>A0AAD9YIE5</accession>
<comment type="caution">
    <text evidence="1">The sequence shown here is derived from an EMBL/GenBank/DDBJ whole genome shotgun (WGS) entry which is preliminary data.</text>
</comment>
<evidence type="ECO:0000313" key="1">
    <source>
        <dbReference type="EMBL" id="KAK2765740.1"/>
    </source>
</evidence>
<proteinExistence type="predicted"/>
<gene>
    <name evidence="1" type="ORF">CKAH01_15606</name>
</gene>
<evidence type="ECO:0000313" key="2">
    <source>
        <dbReference type="Proteomes" id="UP001281614"/>
    </source>
</evidence>
<sequence>MAAFRSLGDIKAKYVKKQQQKQTAAAAAAAPNPFEAVTNVEAVPPTIQQSQDAVARILMAIGNSAAGLPRYEENTDYIRDREVVEVVDMCAPSQGYNNDVTMSDVPNAGFAMDIDDASYNSPDVTMSDVSDDGTDMAMYEVPYAGAEIHMSDAWEADSLSGEDHSDEVEHLIGAMDNKLEIRAEKTRAAGLPQFDDYPREGPWRCKTKLAGEDDIRGRIAAEISKSRATVEMWNMELKKIQFEVESGYADPRVAVKRKDRADCLLAKEWKRLDRLDVKYYLASRYASKRDECCVQ</sequence>
<keyword evidence="2" id="KW-1185">Reference proteome</keyword>
<dbReference type="AlphaFoldDB" id="A0AAD9YIE5"/>
<protein>
    <submittedName>
        <fullName evidence="1">Uncharacterized protein</fullName>
    </submittedName>
</protein>
<reference evidence="1" key="1">
    <citation type="submission" date="2023-02" db="EMBL/GenBank/DDBJ databases">
        <title>Colletotrichum kahawae CIFC_Que2 genome sequencing and assembly.</title>
        <authorList>
            <person name="Baroncelli R."/>
        </authorList>
    </citation>
    <scope>NUCLEOTIDE SEQUENCE</scope>
    <source>
        <strain evidence="1">CIFC_Que2</strain>
    </source>
</reference>